<evidence type="ECO:0000313" key="3">
    <source>
        <dbReference type="Proteomes" id="UP001222325"/>
    </source>
</evidence>
<dbReference type="Proteomes" id="UP001222325">
    <property type="component" value="Unassembled WGS sequence"/>
</dbReference>
<evidence type="ECO:0000256" key="1">
    <source>
        <dbReference type="SAM" id="MobiDB-lite"/>
    </source>
</evidence>
<keyword evidence="3" id="KW-1185">Reference proteome</keyword>
<feature type="region of interest" description="Disordered" evidence="1">
    <location>
        <begin position="25"/>
        <end position="59"/>
    </location>
</feature>
<comment type="caution">
    <text evidence="2">The sequence shown here is derived from an EMBL/GenBank/DDBJ whole genome shotgun (WGS) entry which is preliminary data.</text>
</comment>
<dbReference type="EMBL" id="JARJCN010000172">
    <property type="protein sequence ID" value="KAJ7065940.1"/>
    <property type="molecule type" value="Genomic_DNA"/>
</dbReference>
<gene>
    <name evidence="2" type="ORF">B0H15DRAFT_958464</name>
</gene>
<sequence>MEVEVHLDLRRLGGPALKDSLAALARNSTDSARDASPRRPRRQGGGRADVARRRPFKFGGAPRRLSEALQRAGTINADIVCCARRAPRTPSYVAAARPHAHSQRRPWTPIPALASPPSPMLPLNPTTYLCPSPLAQTDSVTKSRATIPLRAAVPRAGRLLKAHGTRDGRRISSALAPRSGALTARPVAEVLPGDIAAPRA</sequence>
<proteinExistence type="predicted"/>
<evidence type="ECO:0000313" key="2">
    <source>
        <dbReference type="EMBL" id="KAJ7065940.1"/>
    </source>
</evidence>
<protein>
    <submittedName>
        <fullName evidence="2">Uncharacterized protein</fullName>
    </submittedName>
</protein>
<organism evidence="2 3">
    <name type="scientific">Mycena belliarum</name>
    <dbReference type="NCBI Taxonomy" id="1033014"/>
    <lineage>
        <taxon>Eukaryota</taxon>
        <taxon>Fungi</taxon>
        <taxon>Dikarya</taxon>
        <taxon>Basidiomycota</taxon>
        <taxon>Agaricomycotina</taxon>
        <taxon>Agaricomycetes</taxon>
        <taxon>Agaricomycetidae</taxon>
        <taxon>Agaricales</taxon>
        <taxon>Marasmiineae</taxon>
        <taxon>Mycenaceae</taxon>
        <taxon>Mycena</taxon>
    </lineage>
</organism>
<name>A0AAD6TQ56_9AGAR</name>
<reference evidence="2" key="1">
    <citation type="submission" date="2023-03" db="EMBL/GenBank/DDBJ databases">
        <title>Massive genome expansion in bonnet fungi (Mycena s.s.) driven by repeated elements and novel gene families across ecological guilds.</title>
        <authorList>
            <consortium name="Lawrence Berkeley National Laboratory"/>
            <person name="Harder C.B."/>
            <person name="Miyauchi S."/>
            <person name="Viragh M."/>
            <person name="Kuo A."/>
            <person name="Thoen E."/>
            <person name="Andreopoulos B."/>
            <person name="Lu D."/>
            <person name="Skrede I."/>
            <person name="Drula E."/>
            <person name="Henrissat B."/>
            <person name="Morin E."/>
            <person name="Kohler A."/>
            <person name="Barry K."/>
            <person name="LaButti K."/>
            <person name="Morin E."/>
            <person name="Salamov A."/>
            <person name="Lipzen A."/>
            <person name="Mereny Z."/>
            <person name="Hegedus B."/>
            <person name="Baldrian P."/>
            <person name="Stursova M."/>
            <person name="Weitz H."/>
            <person name="Taylor A."/>
            <person name="Grigoriev I.V."/>
            <person name="Nagy L.G."/>
            <person name="Martin F."/>
            <person name="Kauserud H."/>
        </authorList>
    </citation>
    <scope>NUCLEOTIDE SEQUENCE</scope>
    <source>
        <strain evidence="2">CBHHK173m</strain>
    </source>
</reference>
<accession>A0AAD6TQ56</accession>
<dbReference type="AlphaFoldDB" id="A0AAD6TQ56"/>